<dbReference type="PANTHER" id="PTHR37031:SF2">
    <property type="entry name" value="PHOD-LIKE PHOSPHATASE METALLOPHOSPHATASE DOMAIN-CONTAINING PROTEIN"/>
    <property type="match status" value="1"/>
</dbReference>
<keyword evidence="2" id="KW-1185">Reference proteome</keyword>
<sequence length="635" mass="73251">MKFIINNLSTLPALLSGPIVRHVEAKQLTFWLATSKPFPLSFKLFHDNDSLFDRALTPQEQQVITIGKHAFIHLISIDFDQALPYKSKLHYNFEFIDDGVTQSISEQLTEFLYQDEKYPSFFITHDINTMLHGSCRKPHFDSADGLQRVDDVIASSLNGDDERPAMLMMSGDQIYADDVAGPTLVAIHQVIELLGLYHESWEGAVVNESEGLFNSELCYYQRDQLLPYTKANKAVYEKFFAASKKPIFTSVNSKNHLVTFSENIAMYLLVWSPQLWQLIDFSLAKIPVEYQQQYQQEQMIIEGFVEGLSKVRRALAHIPSYMIFDDHDITDDWNLTRGWEEAAYGHPFSKRIIGNSLISYWLCQGWGNAPKKFTELNEQCDNFFTDEGIQQHVDLIEKLFDWQQWHYSLATSPKVVVLDTRTQRWRSESRSSKPSGLMDWEALSELQQELINEPKVILVSPAPIYGVKMIETIQRIFTFFGQPLMVDAENWMAHAGTANVMLNIFRHVKTPPEFIILSGDVHYSFVYDVTHRFQRSKSKIVQITCSGIKNQFPAKLLNWLDTLNRYLYAPYSPLNWFTKRRRMKIRVRKPNDAVDNTLYNGSGIGLITLTDDEHIVQASVLGVDDHTVEFHTKDE</sequence>
<dbReference type="Gene3D" id="3.60.21.70">
    <property type="entry name" value="PhoD-like phosphatase"/>
    <property type="match status" value="1"/>
</dbReference>
<dbReference type="SUPFAM" id="SSF56300">
    <property type="entry name" value="Metallo-dependent phosphatases"/>
    <property type="match status" value="1"/>
</dbReference>
<dbReference type="EMBL" id="JAVRIF010000005">
    <property type="protein sequence ID" value="MDT0604171.1"/>
    <property type="molecule type" value="Genomic_DNA"/>
</dbReference>
<evidence type="ECO:0000313" key="1">
    <source>
        <dbReference type="EMBL" id="MDT0604171.1"/>
    </source>
</evidence>
<accession>A0ABU3A5B3</accession>
<reference evidence="1 2" key="1">
    <citation type="submission" date="2023-09" db="EMBL/GenBank/DDBJ databases">
        <authorList>
            <person name="Rey-Velasco X."/>
        </authorList>
    </citation>
    <scope>NUCLEOTIDE SEQUENCE [LARGE SCALE GENOMIC DNA]</scope>
    <source>
        <strain evidence="1 2">W431</strain>
    </source>
</reference>
<protein>
    <submittedName>
        <fullName evidence="1">Alkaline phosphatase family protein</fullName>
    </submittedName>
</protein>
<evidence type="ECO:0000313" key="2">
    <source>
        <dbReference type="Proteomes" id="UP001266357"/>
    </source>
</evidence>
<gene>
    <name evidence="1" type="ORF">RM573_11255</name>
</gene>
<comment type="caution">
    <text evidence="1">The sequence shown here is derived from an EMBL/GenBank/DDBJ whole genome shotgun (WGS) entry which is preliminary data.</text>
</comment>
<dbReference type="InterPro" id="IPR029052">
    <property type="entry name" value="Metallo-depent_PP-like"/>
</dbReference>
<name>A0ABU3A5B3_9GAMM</name>
<dbReference type="InterPro" id="IPR038607">
    <property type="entry name" value="PhoD-like_sf"/>
</dbReference>
<dbReference type="Proteomes" id="UP001266357">
    <property type="component" value="Unassembled WGS sequence"/>
</dbReference>
<proteinExistence type="predicted"/>
<organism evidence="1 2">
    <name type="scientific">Thalassotalea castellviae</name>
    <dbReference type="NCBI Taxonomy" id="3075612"/>
    <lineage>
        <taxon>Bacteria</taxon>
        <taxon>Pseudomonadati</taxon>
        <taxon>Pseudomonadota</taxon>
        <taxon>Gammaproteobacteria</taxon>
        <taxon>Alteromonadales</taxon>
        <taxon>Colwelliaceae</taxon>
        <taxon>Thalassotalea</taxon>
    </lineage>
</organism>
<dbReference type="PANTHER" id="PTHR37031">
    <property type="entry name" value="METALLOPHOSPHATASE BINDING DOMAIN PROTEIN"/>
    <property type="match status" value="1"/>
</dbReference>
<dbReference type="RefSeq" id="WP_311581712.1">
    <property type="nucleotide sequence ID" value="NZ_JAVRIF010000005.1"/>
</dbReference>